<dbReference type="PANTHER" id="PTHR43790">
    <property type="entry name" value="CARBOHYDRATE TRANSPORT ATP-BINDING PROTEIN MG119-RELATED"/>
    <property type="match status" value="1"/>
</dbReference>
<evidence type="ECO:0000313" key="13">
    <source>
        <dbReference type="EMBL" id="RDU22710.1"/>
    </source>
</evidence>
<keyword evidence="10 11" id="KW-0472">Membrane</keyword>
<dbReference type="SMART" id="SM00382">
    <property type="entry name" value="AAA"/>
    <property type="match status" value="2"/>
</dbReference>
<dbReference type="InterPro" id="IPR050107">
    <property type="entry name" value="ABC_carbohydrate_import_ATPase"/>
</dbReference>
<proteinExistence type="inferred from homology"/>
<evidence type="ECO:0000313" key="14">
    <source>
        <dbReference type="Proteomes" id="UP000255036"/>
    </source>
</evidence>
<keyword evidence="4 11" id="KW-1003">Cell membrane</keyword>
<dbReference type="AlphaFoldDB" id="A0A371ATC0"/>
<dbReference type="OrthoDB" id="9771863at2"/>
<dbReference type="RefSeq" id="WP_115482644.1">
    <property type="nucleotide sequence ID" value="NZ_QRCT01000048.1"/>
</dbReference>
<reference evidence="13 14" key="1">
    <citation type="submission" date="2018-07" db="EMBL/GenBank/DDBJ databases">
        <title>Anaerosacharophilus polymeroproducens gen. nov. sp. nov., an anaerobic bacterium isolated from salt field.</title>
        <authorList>
            <person name="Kim W."/>
            <person name="Yang S.-H."/>
            <person name="Oh J."/>
            <person name="Lee J.-H."/>
            <person name="Kwon K.K."/>
        </authorList>
    </citation>
    <scope>NUCLEOTIDE SEQUENCE [LARGE SCALE GENOMIC DNA]</scope>
    <source>
        <strain evidence="13 14">MCWD5</strain>
    </source>
</reference>
<accession>A0A371ATC0</accession>
<gene>
    <name evidence="13" type="ORF">DWV06_13135</name>
</gene>
<dbReference type="GO" id="GO:0016887">
    <property type="term" value="F:ATP hydrolysis activity"/>
    <property type="evidence" value="ECO:0007669"/>
    <property type="project" value="InterPro"/>
</dbReference>
<sequence length="502" mass="55624">MPDYMLEMRGISKCFPGVKALDKVSIKIRPGTVHALMGENGAGKSTLMKCLFGIYKMDEGEVIYQGKPVSIANSNDALHKGIAMVHQELQPIPERSIAENIFCGRYPLKKVGPVKMVDHKKMYDEAKKLLKEVRMEYDPKAKLSTLSISQMQSVEIAKAVSMDAKVVIMDEPTSSLTDNEVEALFTIINDLRKKGVSIIYISHKMDEILRISDDVSIMRDGQYIGTWEAKELTTDIIISKMVGRELTNIYPQRDNVPGEVILEAKNLTSIHPKSFKNVDFKLRKGEILGLGGLVGAQRTELMEALFGMRHLAEGEIIYKGKPLNIKHPKDAIKGGIGLITEDRRGSGIFGVLSIADNVSIASLDKYLDMGIVLNGKKIEQIVKDNVAKLSIKTPSSKTQIQTLSGGNQQKVIISRWLANDPDILIMDEPTRGIDVGAKYEIYQIMVDLAKQGKTIIMISSEMSELIGMSDRILVMCDGKLTGEISGKEATQENIMQFATKFN</sequence>
<dbReference type="InterPro" id="IPR017871">
    <property type="entry name" value="ABC_transporter-like_CS"/>
</dbReference>
<comment type="subcellular location">
    <subcellularLocation>
        <location evidence="2">Cell inner membrane</location>
    </subcellularLocation>
    <subcellularLocation>
        <location evidence="1 11">Cell membrane</location>
        <topology evidence="1 11">Peripheral membrane protein</topology>
    </subcellularLocation>
</comment>
<dbReference type="EMBL" id="QRCT01000048">
    <property type="protein sequence ID" value="RDU22710.1"/>
    <property type="molecule type" value="Genomic_DNA"/>
</dbReference>
<dbReference type="Pfam" id="PF00005">
    <property type="entry name" value="ABC_tran"/>
    <property type="match status" value="2"/>
</dbReference>
<evidence type="ECO:0000256" key="6">
    <source>
        <dbReference type="ARBA" id="ARBA00022737"/>
    </source>
</evidence>
<dbReference type="GO" id="GO:0015749">
    <property type="term" value="P:monosaccharide transmembrane transport"/>
    <property type="evidence" value="ECO:0007669"/>
    <property type="project" value="UniProtKB-ARBA"/>
</dbReference>
<evidence type="ECO:0000256" key="9">
    <source>
        <dbReference type="ARBA" id="ARBA00022967"/>
    </source>
</evidence>
<keyword evidence="6" id="KW-0677">Repeat</keyword>
<keyword evidence="8 11" id="KW-0067">ATP-binding</keyword>
<evidence type="ECO:0000256" key="5">
    <source>
        <dbReference type="ARBA" id="ARBA00022597"/>
    </source>
</evidence>
<dbReference type="CDD" id="cd03215">
    <property type="entry name" value="ABC_Carb_Monos_II"/>
    <property type="match status" value="1"/>
</dbReference>
<keyword evidence="3 11" id="KW-0813">Transport</keyword>
<evidence type="ECO:0000256" key="4">
    <source>
        <dbReference type="ARBA" id="ARBA00022475"/>
    </source>
</evidence>
<evidence type="ECO:0000256" key="3">
    <source>
        <dbReference type="ARBA" id="ARBA00022448"/>
    </source>
</evidence>
<comment type="similarity">
    <text evidence="11">Belongs to the ABC transporter superfamily.</text>
</comment>
<keyword evidence="9 11" id="KW-1278">Translocase</keyword>
<comment type="function">
    <text evidence="11">Part of an ABC transporter complex involved in carbohydrate import. Could be involved in ribose, galactose and/or methyl galactoside import. Responsible for energy coupling to the transport system.</text>
</comment>
<evidence type="ECO:0000256" key="8">
    <source>
        <dbReference type="ARBA" id="ARBA00022840"/>
    </source>
</evidence>
<evidence type="ECO:0000256" key="11">
    <source>
        <dbReference type="RuleBase" id="RU367029"/>
    </source>
</evidence>
<comment type="caution">
    <text evidence="13">The sequence shown here is derived from an EMBL/GenBank/DDBJ whole genome shotgun (WGS) entry which is preliminary data.</text>
</comment>
<dbReference type="PROSITE" id="PS50893">
    <property type="entry name" value="ABC_TRANSPORTER_2"/>
    <property type="match status" value="2"/>
</dbReference>
<dbReference type="GO" id="GO:0043211">
    <property type="term" value="F:ABC-type carbohydrate transporter activity"/>
    <property type="evidence" value="ECO:0007669"/>
    <property type="project" value="UniProtKB-UniRule"/>
</dbReference>
<evidence type="ECO:0000256" key="10">
    <source>
        <dbReference type="ARBA" id="ARBA00023136"/>
    </source>
</evidence>
<dbReference type="InterPro" id="IPR003593">
    <property type="entry name" value="AAA+_ATPase"/>
</dbReference>
<name>A0A371ATC0_9FIRM</name>
<dbReference type="PROSITE" id="PS00211">
    <property type="entry name" value="ABC_TRANSPORTER_1"/>
    <property type="match status" value="1"/>
</dbReference>
<keyword evidence="5 11" id="KW-0762">Sugar transport</keyword>
<evidence type="ECO:0000256" key="2">
    <source>
        <dbReference type="ARBA" id="ARBA00004533"/>
    </source>
</evidence>
<dbReference type="SUPFAM" id="SSF52540">
    <property type="entry name" value="P-loop containing nucleoside triphosphate hydrolases"/>
    <property type="match status" value="2"/>
</dbReference>
<dbReference type="InterPro" id="IPR003439">
    <property type="entry name" value="ABC_transporter-like_ATP-bd"/>
</dbReference>
<keyword evidence="14" id="KW-1185">Reference proteome</keyword>
<dbReference type="CDD" id="cd03216">
    <property type="entry name" value="ABC_Carb_Monos_I"/>
    <property type="match status" value="1"/>
</dbReference>
<organism evidence="13 14">
    <name type="scientific">Anaerosacchariphilus polymeriproducens</name>
    <dbReference type="NCBI Taxonomy" id="1812858"/>
    <lineage>
        <taxon>Bacteria</taxon>
        <taxon>Bacillati</taxon>
        <taxon>Bacillota</taxon>
        <taxon>Clostridia</taxon>
        <taxon>Lachnospirales</taxon>
        <taxon>Lachnospiraceae</taxon>
        <taxon>Anaerosacchariphilus</taxon>
    </lineage>
</organism>
<keyword evidence="7 11" id="KW-0547">Nucleotide-binding</keyword>
<evidence type="ECO:0000256" key="7">
    <source>
        <dbReference type="ARBA" id="ARBA00022741"/>
    </source>
</evidence>
<protein>
    <recommendedName>
        <fullName evidence="11">Ribose/galactose/methyl galactoside import ATP-binding protein</fullName>
        <ecNumber evidence="11">7.5.2.11</ecNumber>
    </recommendedName>
</protein>
<dbReference type="Proteomes" id="UP000255036">
    <property type="component" value="Unassembled WGS sequence"/>
</dbReference>
<dbReference type="FunFam" id="3.40.50.300:FF:000126">
    <property type="entry name" value="Galactose/methyl galactoside import ATP-binding protein MglA"/>
    <property type="match status" value="1"/>
</dbReference>
<dbReference type="Gene3D" id="3.40.50.300">
    <property type="entry name" value="P-loop containing nucleotide triphosphate hydrolases"/>
    <property type="match status" value="2"/>
</dbReference>
<dbReference type="GO" id="GO:0005886">
    <property type="term" value="C:plasma membrane"/>
    <property type="evidence" value="ECO:0007669"/>
    <property type="project" value="UniProtKB-SubCell"/>
</dbReference>
<dbReference type="InterPro" id="IPR027417">
    <property type="entry name" value="P-loop_NTPase"/>
</dbReference>
<dbReference type="FunFam" id="3.40.50.300:FF:000127">
    <property type="entry name" value="Ribose import ATP-binding protein RbsA"/>
    <property type="match status" value="1"/>
</dbReference>
<evidence type="ECO:0000256" key="1">
    <source>
        <dbReference type="ARBA" id="ARBA00004202"/>
    </source>
</evidence>
<evidence type="ECO:0000259" key="12">
    <source>
        <dbReference type="PROSITE" id="PS50893"/>
    </source>
</evidence>
<dbReference type="GO" id="GO:0005524">
    <property type="term" value="F:ATP binding"/>
    <property type="evidence" value="ECO:0007669"/>
    <property type="project" value="UniProtKB-UniRule"/>
</dbReference>
<dbReference type="PANTHER" id="PTHR43790:SF7">
    <property type="entry name" value="GALACTOSE_METHYL GALACTOSIDE IMPORT ATP-BINDING PROTEIN MGLA"/>
    <property type="match status" value="1"/>
</dbReference>
<feature type="domain" description="ABC transporter" evidence="12">
    <location>
        <begin position="6"/>
        <end position="245"/>
    </location>
</feature>
<feature type="domain" description="ABC transporter" evidence="12">
    <location>
        <begin position="256"/>
        <end position="502"/>
    </location>
</feature>
<dbReference type="EC" id="7.5.2.11" evidence="11"/>
<comment type="catalytic activity">
    <reaction evidence="11">
        <text>D-galactose(out) + ATP + H2O = D-galactose(in) + ADP + phosphate + H(+)</text>
        <dbReference type="Rhea" id="RHEA:60156"/>
        <dbReference type="ChEBI" id="CHEBI:4139"/>
        <dbReference type="ChEBI" id="CHEBI:15377"/>
        <dbReference type="ChEBI" id="CHEBI:15378"/>
        <dbReference type="ChEBI" id="CHEBI:30616"/>
        <dbReference type="ChEBI" id="CHEBI:43474"/>
        <dbReference type="ChEBI" id="CHEBI:456216"/>
        <dbReference type="EC" id="7.5.2.11"/>
    </reaction>
</comment>